<dbReference type="RefSeq" id="WP_194106441.1">
    <property type="nucleotide sequence ID" value="NZ_JADFFM010000001.1"/>
</dbReference>
<proteinExistence type="predicted"/>
<feature type="region of interest" description="Disordered" evidence="1">
    <location>
        <begin position="1"/>
        <end position="145"/>
    </location>
</feature>
<dbReference type="EMBL" id="JADFFM010000001">
    <property type="protein sequence ID" value="MBE9667090.1"/>
    <property type="molecule type" value="Genomic_DNA"/>
</dbReference>
<feature type="compositionally biased region" description="Acidic residues" evidence="1">
    <location>
        <begin position="136"/>
        <end position="145"/>
    </location>
</feature>
<feature type="compositionally biased region" description="Low complexity" evidence="1">
    <location>
        <begin position="117"/>
        <end position="126"/>
    </location>
</feature>
<reference evidence="2 3" key="1">
    <citation type="submission" date="2020-10" db="EMBL/GenBank/DDBJ databases">
        <title>Mucilaginibacter mali sp. nov., isolated from rhizosphere soil of apple orchard.</title>
        <authorList>
            <person name="Lee J.-S."/>
            <person name="Kim H.S."/>
            <person name="Kim J.-S."/>
        </authorList>
    </citation>
    <scope>NUCLEOTIDE SEQUENCE [LARGE SCALE GENOMIC DNA]</scope>
    <source>
        <strain evidence="2 3">KCTC 23157</strain>
    </source>
</reference>
<keyword evidence="3" id="KW-1185">Reference proteome</keyword>
<name>A0ABR9XJ72_9SPHI</name>
<protein>
    <submittedName>
        <fullName evidence="2">Uncharacterized protein</fullName>
    </submittedName>
</protein>
<organism evidence="2 3">
    <name type="scientific">Mucilaginibacter boryungensis</name>
    <dbReference type="NCBI Taxonomy" id="768480"/>
    <lineage>
        <taxon>Bacteria</taxon>
        <taxon>Pseudomonadati</taxon>
        <taxon>Bacteroidota</taxon>
        <taxon>Sphingobacteriia</taxon>
        <taxon>Sphingobacteriales</taxon>
        <taxon>Sphingobacteriaceae</taxon>
        <taxon>Mucilaginibacter</taxon>
    </lineage>
</organism>
<evidence type="ECO:0000256" key="1">
    <source>
        <dbReference type="SAM" id="MobiDB-lite"/>
    </source>
</evidence>
<feature type="compositionally biased region" description="Polar residues" evidence="1">
    <location>
        <begin position="94"/>
        <end position="116"/>
    </location>
</feature>
<dbReference type="Proteomes" id="UP000632774">
    <property type="component" value="Unassembled WGS sequence"/>
</dbReference>
<accession>A0ABR9XJ72</accession>
<evidence type="ECO:0000313" key="2">
    <source>
        <dbReference type="EMBL" id="MBE9667090.1"/>
    </source>
</evidence>
<comment type="caution">
    <text evidence="2">The sequence shown here is derived from an EMBL/GenBank/DDBJ whole genome shotgun (WGS) entry which is preliminary data.</text>
</comment>
<evidence type="ECO:0000313" key="3">
    <source>
        <dbReference type="Proteomes" id="UP000632774"/>
    </source>
</evidence>
<gene>
    <name evidence="2" type="ORF">IRJ18_12020</name>
</gene>
<feature type="compositionally biased region" description="Basic and acidic residues" evidence="1">
    <location>
        <begin position="38"/>
        <end position="53"/>
    </location>
</feature>
<sequence>MLYNQNNLRDEQDDQSAVQHKDRNLSGMEGQPMGGHNFGRDGKPTMGDDKDNPSRYAGNTNAYFNRVAPTEEDTANNNFKAAYQQGEPDYDAAQPTNNIPGPQETADQQKVGGNSNQQEQQEQQGQWDSGNSTQQSDDEPEHIET</sequence>